<keyword evidence="2" id="KW-1185">Reference proteome</keyword>
<accession>A0ACD4C346</accession>
<dbReference type="Proteomes" id="UP001064027">
    <property type="component" value="Chromosome"/>
</dbReference>
<dbReference type="EMBL" id="CP104558">
    <property type="protein sequence ID" value="UXH42664.1"/>
    <property type="molecule type" value="Genomic_DNA"/>
</dbReference>
<evidence type="ECO:0000313" key="1">
    <source>
        <dbReference type="EMBL" id="UXH42664.1"/>
    </source>
</evidence>
<sequence>MFLMYCLFTFGLVSLSMLMYYPRIFIKGMIKPKNQNTTTVYYRFIHLYFIIIVYGLFILFSYLTFSQFPILMVTESFLLLILVLLYFINRKIGETLSPETVSEYFTSLFSGDSTYGPEIGSGGNCGGDGGGAGAD</sequence>
<organism evidence="1 2">
    <name type="scientific">Rossellomorea vietnamensis</name>
    <dbReference type="NCBI Taxonomy" id="218284"/>
    <lineage>
        <taxon>Bacteria</taxon>
        <taxon>Bacillati</taxon>
        <taxon>Bacillota</taxon>
        <taxon>Bacilli</taxon>
        <taxon>Bacillales</taxon>
        <taxon>Bacillaceae</taxon>
        <taxon>Rossellomorea</taxon>
    </lineage>
</organism>
<protein>
    <submittedName>
        <fullName evidence="1">Uncharacterized protein</fullName>
    </submittedName>
</protein>
<evidence type="ECO:0000313" key="2">
    <source>
        <dbReference type="Proteomes" id="UP001064027"/>
    </source>
</evidence>
<name>A0ACD4C346_9BACI</name>
<proteinExistence type="predicted"/>
<reference evidence="1" key="1">
    <citation type="submission" date="2022-09" db="EMBL/GenBank/DDBJ databases">
        <title>Complete genome sequence of Rossellomorea vietnamensis strain RL-WG62, a newly isolated PGPR with the potential for plant salinity stress alleviation.</title>
        <authorList>
            <person name="Ren L."/>
            <person name="Wang G."/>
            <person name="Hu H."/>
        </authorList>
    </citation>
    <scope>NUCLEOTIDE SEQUENCE</scope>
    <source>
        <strain evidence="1">RL-WG62</strain>
    </source>
</reference>
<gene>
    <name evidence="1" type="ORF">N5C46_13005</name>
</gene>